<organism evidence="2 3">
    <name type="scientific">Oncorhynchus mykiss</name>
    <name type="common">Rainbow trout</name>
    <name type="synonym">Salmo gairdneri</name>
    <dbReference type="NCBI Taxonomy" id="8022"/>
    <lineage>
        <taxon>Eukaryota</taxon>
        <taxon>Metazoa</taxon>
        <taxon>Chordata</taxon>
        <taxon>Craniata</taxon>
        <taxon>Vertebrata</taxon>
        <taxon>Euteleostomi</taxon>
        <taxon>Actinopterygii</taxon>
        <taxon>Neopterygii</taxon>
        <taxon>Teleostei</taxon>
        <taxon>Protacanthopterygii</taxon>
        <taxon>Salmoniformes</taxon>
        <taxon>Salmonidae</taxon>
        <taxon>Salmoninae</taxon>
        <taxon>Oncorhynchus</taxon>
    </lineage>
</organism>
<evidence type="ECO:0000313" key="2">
    <source>
        <dbReference type="EMBL" id="CDQ67183.1"/>
    </source>
</evidence>
<dbReference type="AlphaFoldDB" id="A0A060WIS3"/>
<gene>
    <name evidence="2" type="ORF">GSONMT00008692001</name>
</gene>
<dbReference type="SMART" id="SM00144">
    <property type="entry name" value="PI3K_rbd"/>
    <property type="match status" value="1"/>
</dbReference>
<dbReference type="Pfam" id="PF00794">
    <property type="entry name" value="PI3K_rbd"/>
    <property type="match status" value="1"/>
</dbReference>
<feature type="domain" description="PI3K-RBD" evidence="1">
    <location>
        <begin position="44"/>
        <end position="132"/>
    </location>
</feature>
<evidence type="ECO:0000259" key="1">
    <source>
        <dbReference type="PROSITE" id="PS51546"/>
    </source>
</evidence>
<dbReference type="SUPFAM" id="SSF54236">
    <property type="entry name" value="Ubiquitin-like"/>
    <property type="match status" value="1"/>
</dbReference>
<dbReference type="InterPro" id="IPR029071">
    <property type="entry name" value="Ubiquitin-like_domsf"/>
</dbReference>
<dbReference type="PaxDb" id="8022-A0A060WIS3"/>
<name>A0A060WIS3_ONCMY</name>
<dbReference type="FunFam" id="3.10.20.90:FF:000156">
    <property type="entry name" value="Phosphatidylinositol 4-phosphate 3-kinase C2 domain-containing subunit alpha"/>
    <property type="match status" value="1"/>
</dbReference>
<dbReference type="InterPro" id="IPR000341">
    <property type="entry name" value="PI3K_Ras-bd_dom"/>
</dbReference>
<dbReference type="STRING" id="8022.A0A060WIS3"/>
<dbReference type="EMBL" id="FR904575">
    <property type="protein sequence ID" value="CDQ67183.1"/>
    <property type="molecule type" value="Genomic_DNA"/>
</dbReference>
<evidence type="ECO:0000313" key="3">
    <source>
        <dbReference type="Proteomes" id="UP000193380"/>
    </source>
</evidence>
<accession>A0A060WIS3</accession>
<proteinExistence type="predicted"/>
<sequence>MVAMPIAHTMAVLRSKFTHDDLHTNPGYVLSAVIPQRDGGGDNGCSVKVSIEISESQEPVTFTCDVSSPVELLIMQALCWVHDDLNQVDIGSYVLKVCGQEEVLQNKHSLGSHEYVQSCRKWEAEIKLQLLSQSTMRRDLARSAEDDSSPVDLERHLSQVERLFKEKVTR</sequence>
<dbReference type="Gene3D" id="3.10.20.90">
    <property type="entry name" value="Phosphatidylinositol 3-kinase Catalytic Subunit, Chain A, domain 1"/>
    <property type="match status" value="1"/>
</dbReference>
<protein>
    <recommendedName>
        <fullName evidence="1">PI3K-RBD domain-containing protein</fullName>
    </recommendedName>
</protein>
<dbReference type="Proteomes" id="UP000193380">
    <property type="component" value="Unassembled WGS sequence"/>
</dbReference>
<dbReference type="PROSITE" id="PS51546">
    <property type="entry name" value="PI3K_RBD"/>
    <property type="match status" value="1"/>
</dbReference>
<reference evidence="2" key="2">
    <citation type="submission" date="2014-03" db="EMBL/GenBank/DDBJ databases">
        <authorList>
            <person name="Genoscope - CEA"/>
        </authorList>
    </citation>
    <scope>NUCLEOTIDE SEQUENCE</scope>
</reference>
<reference evidence="2" key="1">
    <citation type="journal article" date="2014" name="Nat. Commun.">
        <title>The rainbow trout genome provides novel insights into evolution after whole-genome duplication in vertebrates.</title>
        <authorList>
            <person name="Berthelot C."/>
            <person name="Brunet F."/>
            <person name="Chalopin D."/>
            <person name="Juanchich A."/>
            <person name="Bernard M."/>
            <person name="Noel B."/>
            <person name="Bento P."/>
            <person name="Da Silva C."/>
            <person name="Labadie K."/>
            <person name="Alberti A."/>
            <person name="Aury J.M."/>
            <person name="Louis A."/>
            <person name="Dehais P."/>
            <person name="Bardou P."/>
            <person name="Montfort J."/>
            <person name="Klopp C."/>
            <person name="Cabau C."/>
            <person name="Gaspin C."/>
            <person name="Thorgaard G.H."/>
            <person name="Boussaha M."/>
            <person name="Quillet E."/>
            <person name="Guyomard R."/>
            <person name="Galiana D."/>
            <person name="Bobe J."/>
            <person name="Volff J.N."/>
            <person name="Genet C."/>
            <person name="Wincker P."/>
            <person name="Jaillon O."/>
            <person name="Roest Crollius H."/>
            <person name="Guiguen Y."/>
        </authorList>
    </citation>
    <scope>NUCLEOTIDE SEQUENCE [LARGE SCALE GENOMIC DNA]</scope>
</reference>